<organism evidence="3 6">
    <name type="scientific">Didymodactylos carnosus</name>
    <dbReference type="NCBI Taxonomy" id="1234261"/>
    <lineage>
        <taxon>Eukaryota</taxon>
        <taxon>Metazoa</taxon>
        <taxon>Spiralia</taxon>
        <taxon>Gnathifera</taxon>
        <taxon>Rotifera</taxon>
        <taxon>Eurotatoria</taxon>
        <taxon>Bdelloidea</taxon>
        <taxon>Philodinida</taxon>
        <taxon>Philodinidae</taxon>
        <taxon>Didymodactylos</taxon>
    </lineage>
</organism>
<dbReference type="Proteomes" id="UP000677228">
    <property type="component" value="Unassembled WGS sequence"/>
</dbReference>
<dbReference type="EMBL" id="CAJOBA010062186">
    <property type="protein sequence ID" value="CAF4336245.1"/>
    <property type="molecule type" value="Genomic_DNA"/>
</dbReference>
<dbReference type="Proteomes" id="UP000663829">
    <property type="component" value="Unassembled WGS sequence"/>
</dbReference>
<evidence type="ECO:0000313" key="4">
    <source>
        <dbReference type="EMBL" id="CAF4336245.1"/>
    </source>
</evidence>
<dbReference type="Gene3D" id="1.20.1270.10">
    <property type="match status" value="1"/>
</dbReference>
<dbReference type="AlphaFoldDB" id="A0A816BJK2"/>
<comment type="caution">
    <text evidence="3">The sequence shown here is derived from an EMBL/GenBank/DDBJ whole genome shotgun (WGS) entry which is preliminary data.</text>
</comment>
<dbReference type="EMBL" id="CAJNOQ010037850">
    <property type="protein sequence ID" value="CAF1610014.1"/>
    <property type="molecule type" value="Genomic_DNA"/>
</dbReference>
<sequence length="92" mass="10113">MKATMNDDTLVAKINDDDEVKVMETIDGPLKWLATNQLAEKDEFEHKLKELETLCSPIMAKLCQSDDVATGESGRTVKGNRGPTIEEVDSCG</sequence>
<dbReference type="EMBL" id="CAJOBC010104574">
    <property type="protein sequence ID" value="CAF4492671.1"/>
    <property type="molecule type" value="Genomic_DNA"/>
</dbReference>
<proteinExistence type="predicted"/>
<dbReference type="Proteomes" id="UP000682733">
    <property type="component" value="Unassembled WGS sequence"/>
</dbReference>
<dbReference type="EMBL" id="CAJNOK010039769">
    <property type="protein sequence ID" value="CAF1547000.1"/>
    <property type="molecule type" value="Genomic_DNA"/>
</dbReference>
<dbReference type="OrthoDB" id="2401965at2759"/>
<dbReference type="InterPro" id="IPR029048">
    <property type="entry name" value="HSP70_C_sf"/>
</dbReference>
<dbReference type="Proteomes" id="UP000681722">
    <property type="component" value="Unassembled WGS sequence"/>
</dbReference>
<evidence type="ECO:0000313" key="6">
    <source>
        <dbReference type="Proteomes" id="UP000663829"/>
    </source>
</evidence>
<evidence type="ECO:0000313" key="5">
    <source>
        <dbReference type="EMBL" id="CAF4492671.1"/>
    </source>
</evidence>
<dbReference type="SUPFAM" id="SSF100934">
    <property type="entry name" value="Heat shock protein 70kD (HSP70), C-terminal subdomain"/>
    <property type="match status" value="1"/>
</dbReference>
<feature type="region of interest" description="Disordered" evidence="1">
    <location>
        <begin position="68"/>
        <end position="92"/>
    </location>
</feature>
<evidence type="ECO:0000256" key="1">
    <source>
        <dbReference type="SAM" id="MobiDB-lite"/>
    </source>
</evidence>
<evidence type="ECO:0000313" key="3">
    <source>
        <dbReference type="EMBL" id="CAF1610014.1"/>
    </source>
</evidence>
<keyword evidence="6" id="KW-1185">Reference proteome</keyword>
<name>A0A816BJK2_9BILA</name>
<gene>
    <name evidence="3" type="ORF">GPM918_LOCUS43025</name>
    <name evidence="2" type="ORF">OVA965_LOCUS39076</name>
    <name evidence="5" type="ORF">SRO942_LOCUS44411</name>
    <name evidence="4" type="ORF">TMI583_LOCUS40335</name>
</gene>
<reference evidence="3" key="1">
    <citation type="submission" date="2021-02" db="EMBL/GenBank/DDBJ databases">
        <authorList>
            <person name="Nowell W R."/>
        </authorList>
    </citation>
    <scope>NUCLEOTIDE SEQUENCE</scope>
</reference>
<accession>A0A816BJK2</accession>
<evidence type="ECO:0000313" key="2">
    <source>
        <dbReference type="EMBL" id="CAF1547000.1"/>
    </source>
</evidence>
<protein>
    <submittedName>
        <fullName evidence="3">Uncharacterized protein</fullName>
    </submittedName>
</protein>